<sequence>MAPSLPPGALDRLTPKDFITGPPDIVKMTDSSLIDTPMTNNRSSRTTRTEFETEILSIAMLYGRVAKETTRAASEPSTPPVADNASATSTLQPRSRARFQSAQAVSLNPTSKSRRSPSTLARLHKLVSGGGERSKRDSTKSPSSSPPEYIEDSSSRHQSSNVPPLISALTRANSSGKDASLGSMDEGRASEG</sequence>
<evidence type="ECO:0000313" key="2">
    <source>
        <dbReference type="EMBL" id="RVD88194.1"/>
    </source>
</evidence>
<dbReference type="AlphaFoldDB" id="A0A437AAC4"/>
<feature type="compositionally biased region" description="Polar residues" evidence="1">
    <location>
        <begin position="85"/>
        <end position="119"/>
    </location>
</feature>
<keyword evidence="3" id="KW-1185">Reference proteome</keyword>
<dbReference type="GeneID" id="93584700"/>
<feature type="region of interest" description="Disordered" evidence="1">
    <location>
        <begin position="68"/>
        <end position="192"/>
    </location>
</feature>
<gene>
    <name evidence="2" type="ORF">DFL_002389</name>
</gene>
<dbReference type="EMBL" id="SAEB01000003">
    <property type="protein sequence ID" value="RVD88194.1"/>
    <property type="molecule type" value="Genomic_DNA"/>
</dbReference>
<feature type="region of interest" description="Disordered" evidence="1">
    <location>
        <begin position="1"/>
        <end position="49"/>
    </location>
</feature>
<organism evidence="2 3">
    <name type="scientific">Arthrobotrys flagrans</name>
    <name type="common">Nematode-trapping fungus</name>
    <name type="synonym">Trichothecium flagrans</name>
    <dbReference type="NCBI Taxonomy" id="97331"/>
    <lineage>
        <taxon>Eukaryota</taxon>
        <taxon>Fungi</taxon>
        <taxon>Dikarya</taxon>
        <taxon>Ascomycota</taxon>
        <taxon>Pezizomycotina</taxon>
        <taxon>Orbiliomycetes</taxon>
        <taxon>Orbiliales</taxon>
        <taxon>Orbiliaceae</taxon>
        <taxon>Arthrobotrys</taxon>
    </lineage>
</organism>
<dbReference type="OrthoDB" id="5355620at2759"/>
<reference evidence="2 3" key="1">
    <citation type="submission" date="2019-01" db="EMBL/GenBank/DDBJ databases">
        <title>Intercellular communication is required for trap formation in the nematode-trapping fungus Duddingtonia flagrans.</title>
        <authorList>
            <person name="Youssar L."/>
            <person name="Wernet V."/>
            <person name="Hensel N."/>
            <person name="Hildebrandt H.-G."/>
            <person name="Fischer R."/>
        </authorList>
    </citation>
    <scope>NUCLEOTIDE SEQUENCE [LARGE SCALE GENOMIC DNA]</scope>
    <source>
        <strain evidence="2 3">CBS H-5679</strain>
    </source>
</reference>
<proteinExistence type="predicted"/>
<dbReference type="Proteomes" id="UP000283090">
    <property type="component" value="Unassembled WGS sequence"/>
</dbReference>
<evidence type="ECO:0000256" key="1">
    <source>
        <dbReference type="SAM" id="MobiDB-lite"/>
    </source>
</evidence>
<protein>
    <submittedName>
        <fullName evidence="2">Uncharacterized protein</fullName>
    </submittedName>
</protein>
<feature type="compositionally biased region" description="Polar residues" evidence="1">
    <location>
        <begin position="29"/>
        <end position="38"/>
    </location>
</feature>
<dbReference type="RefSeq" id="XP_067493738.1">
    <property type="nucleotide sequence ID" value="XM_067631165.1"/>
</dbReference>
<comment type="caution">
    <text evidence="2">The sequence shown here is derived from an EMBL/GenBank/DDBJ whole genome shotgun (WGS) entry which is preliminary data.</text>
</comment>
<name>A0A437AAC4_ARTFL</name>
<evidence type="ECO:0000313" key="3">
    <source>
        <dbReference type="Proteomes" id="UP000283090"/>
    </source>
</evidence>
<accession>A0A437AAC4</accession>
<dbReference type="VEuPathDB" id="FungiDB:DFL_002389"/>